<comment type="caution">
    <text evidence="6">The sequence shown here is derived from an EMBL/GenBank/DDBJ whole genome shotgun (WGS) entry which is preliminary data.</text>
</comment>
<evidence type="ECO:0000256" key="4">
    <source>
        <dbReference type="SAM" id="Phobius"/>
    </source>
</evidence>
<dbReference type="InterPro" id="IPR013783">
    <property type="entry name" value="Ig-like_fold"/>
</dbReference>
<dbReference type="InterPro" id="IPR011712">
    <property type="entry name" value="Sig_transdc_His_kin_sub3_dim/P"/>
</dbReference>
<dbReference type="InterPro" id="IPR003594">
    <property type="entry name" value="HATPase_dom"/>
</dbReference>
<dbReference type="PANTHER" id="PTHR24421:SF62">
    <property type="entry name" value="SENSORY TRANSDUCTION HISTIDINE KINASE"/>
    <property type="match status" value="1"/>
</dbReference>
<dbReference type="InterPro" id="IPR015943">
    <property type="entry name" value="WD40/YVTN_repeat-like_dom_sf"/>
</dbReference>
<evidence type="ECO:0000259" key="5">
    <source>
        <dbReference type="SMART" id="SM00387"/>
    </source>
</evidence>
<dbReference type="Pfam" id="PF07495">
    <property type="entry name" value="Y_Y_Y"/>
    <property type="match status" value="1"/>
</dbReference>
<dbReference type="InterPro" id="IPR011110">
    <property type="entry name" value="Reg_prop"/>
</dbReference>
<evidence type="ECO:0000256" key="2">
    <source>
        <dbReference type="ARBA" id="ARBA00022777"/>
    </source>
</evidence>
<proteinExistence type="predicted"/>
<name>A0ABU9J1U9_9GAMM</name>
<keyword evidence="4" id="KW-1133">Transmembrane helix</keyword>
<accession>A0ABU9J1U9</accession>
<keyword evidence="1" id="KW-0808">Transferase</keyword>
<dbReference type="Gene3D" id="2.130.10.10">
    <property type="entry name" value="YVTN repeat-like/Quinoprotein amine dehydrogenase"/>
    <property type="match status" value="2"/>
</dbReference>
<dbReference type="RefSeq" id="WP_341725545.1">
    <property type="nucleotide sequence ID" value="NZ_JBBWWT010000003.1"/>
</dbReference>
<dbReference type="Pfam" id="PF07730">
    <property type="entry name" value="HisKA_3"/>
    <property type="match status" value="1"/>
</dbReference>
<keyword evidence="3" id="KW-0902">Two-component regulatory system</keyword>
<evidence type="ECO:0000256" key="3">
    <source>
        <dbReference type="ARBA" id="ARBA00023012"/>
    </source>
</evidence>
<dbReference type="InterPro" id="IPR011123">
    <property type="entry name" value="Y_Y_Y"/>
</dbReference>
<dbReference type="Proteomes" id="UP001459204">
    <property type="component" value="Unassembled WGS sequence"/>
</dbReference>
<dbReference type="Gene3D" id="3.30.565.10">
    <property type="entry name" value="Histidine kinase-like ATPase, C-terminal domain"/>
    <property type="match status" value="1"/>
</dbReference>
<feature type="domain" description="Histidine kinase/HSP90-like ATPase" evidence="5">
    <location>
        <begin position="897"/>
        <end position="994"/>
    </location>
</feature>
<evidence type="ECO:0000256" key="1">
    <source>
        <dbReference type="ARBA" id="ARBA00022679"/>
    </source>
</evidence>
<dbReference type="Pfam" id="PF07494">
    <property type="entry name" value="Reg_prop"/>
    <property type="match status" value="2"/>
</dbReference>
<evidence type="ECO:0000313" key="6">
    <source>
        <dbReference type="EMBL" id="MEL1264361.1"/>
    </source>
</evidence>
<keyword evidence="2" id="KW-0418">Kinase</keyword>
<organism evidence="6 7">
    <name type="scientific">Pseudoxanthomonas putridarboris</name>
    <dbReference type="NCBI Taxonomy" id="752605"/>
    <lineage>
        <taxon>Bacteria</taxon>
        <taxon>Pseudomonadati</taxon>
        <taxon>Pseudomonadota</taxon>
        <taxon>Gammaproteobacteria</taxon>
        <taxon>Lysobacterales</taxon>
        <taxon>Lysobacteraceae</taxon>
        <taxon>Pseudoxanthomonas</taxon>
    </lineage>
</organism>
<dbReference type="EMBL" id="JBBWWT010000003">
    <property type="protein sequence ID" value="MEL1264361.1"/>
    <property type="molecule type" value="Genomic_DNA"/>
</dbReference>
<dbReference type="SMART" id="SM00387">
    <property type="entry name" value="HATPase_c"/>
    <property type="match status" value="1"/>
</dbReference>
<dbReference type="Gene3D" id="1.20.5.1930">
    <property type="match status" value="1"/>
</dbReference>
<keyword evidence="4" id="KW-0472">Membrane</keyword>
<sequence length="1021" mass="112735">MADSLRRYARSGKSLHSRLCAMGFLLLAAFSVHALDPRLSLEQMHHTRWTAREGAPGDVRALAQDRDGYLWLGSSSGLYRFDGVEFERFQPDAGQRLPFDSISALLAMPDGGLWIASGNRGDISLLRDGNLSHYSSIDGPSVRVRSFALDPHGRVWAATLGGLFRLEGSRWQRISPQQERVYNVFADRDGHVWTASAEGIHRLAKDGDAFQRLDLPVSFLGVFAQSADGTLWQADERHGLRHIRDGRAEHAWPWTDASVMRVDRDDGLWIESGWAIHRVRSATRLRTDEPKSLDGRVESIPLNRLSGAGVHALLEDREGNIWLGTTGGLDRFRDNAFFATPAPGGGSGGLAPANGEGVWLIGHFQAPARIGRQAYSLPGAGTGLTAIHRDAQGVLWLGGQRGDGVWRMQDGRLARMALPPGYGNAWVSAFARDHRGGLWVSLYPPMQGGLHRYADGQWSERGGHADLPTEAPLSLFADHRQRLWLGYEDNRLAVIDGGRVRVFGEREGLDIGSVQSVQAHGGEVWFGGGSGLARLAGERIQPLSAADGGSFHGIAGMVVADDGELWISGSTGIVRVPAGELARASREAGHRMQVERFDFHDGIDGAPVQVAPRPTTARADDGKLWFTAGNLLWIDPAGIRRNRLPPTVLVRGLVANGETYSPTKEIRLPIGTDDLRIDYTALSLTMPERVRFRYRLSGVDGEWQDAGDRRQAFYNNLGPGRFRFQVVASNNDGVWNETGATLAFYIAPAFHQTRGFIAACIGSGVLLLWLLYVLRMRRITSQLRGRLLERHRERERIARELHDTLLQSVQGLLLRFQALTDRLPAAEPIRTQMDQALNTADDVLAEARRRVKDLRASSSEVIDLQDALRSVGRELERDHPADFSIQLSGRSRPLHPLVQDEAYRIAREALSNAFQHADASRVESRIAYEASGLRLRVGDDGRGIPPAVRQAGGKPGHWGLTGMRERADKLGATLDIRSDPERGTTVELFVPASIAYRHGNGTGWRKAWSALHRRLMRRPDR</sequence>
<gene>
    <name evidence="6" type="ORF">AAD027_08255</name>
</gene>
<dbReference type="SUPFAM" id="SSF63829">
    <property type="entry name" value="Calcium-dependent phosphotriesterase"/>
    <property type="match status" value="3"/>
</dbReference>
<dbReference type="Pfam" id="PF02518">
    <property type="entry name" value="HATPase_c"/>
    <property type="match status" value="1"/>
</dbReference>
<reference evidence="6 7" key="1">
    <citation type="submission" date="2024-04" db="EMBL/GenBank/DDBJ databases">
        <title>Draft genome sequence of Pseudoxanthomonas putridarboris WD12.</title>
        <authorList>
            <person name="Oh J."/>
        </authorList>
    </citation>
    <scope>NUCLEOTIDE SEQUENCE [LARGE SCALE GENOMIC DNA]</scope>
    <source>
        <strain evidence="6 7">WD12</strain>
    </source>
</reference>
<dbReference type="InterPro" id="IPR036890">
    <property type="entry name" value="HATPase_C_sf"/>
</dbReference>
<dbReference type="Gene3D" id="2.60.40.10">
    <property type="entry name" value="Immunoglobulins"/>
    <property type="match status" value="1"/>
</dbReference>
<evidence type="ECO:0000313" key="7">
    <source>
        <dbReference type="Proteomes" id="UP001459204"/>
    </source>
</evidence>
<keyword evidence="7" id="KW-1185">Reference proteome</keyword>
<protein>
    <submittedName>
        <fullName evidence="6">Two-component regulator propeller domain-containing protein</fullName>
    </submittedName>
</protein>
<dbReference type="CDD" id="cd16917">
    <property type="entry name" value="HATPase_UhpB-NarQ-NarX-like"/>
    <property type="match status" value="1"/>
</dbReference>
<dbReference type="PANTHER" id="PTHR24421">
    <property type="entry name" value="NITRATE/NITRITE SENSOR PROTEIN NARX-RELATED"/>
    <property type="match status" value="1"/>
</dbReference>
<dbReference type="InterPro" id="IPR050482">
    <property type="entry name" value="Sensor_HK_TwoCompSys"/>
</dbReference>
<feature type="transmembrane region" description="Helical" evidence="4">
    <location>
        <begin position="755"/>
        <end position="774"/>
    </location>
</feature>
<keyword evidence="4" id="KW-0812">Transmembrane</keyword>
<dbReference type="SUPFAM" id="SSF55874">
    <property type="entry name" value="ATPase domain of HSP90 chaperone/DNA topoisomerase II/histidine kinase"/>
    <property type="match status" value="1"/>
</dbReference>